<feature type="chain" id="PRO_5014960936" description="CAAX prenyl protease 2/Lysostaphin resistance protein A-like domain-containing protein" evidence="1">
    <location>
        <begin position="20"/>
        <end position="296"/>
    </location>
</feature>
<dbReference type="Proteomes" id="UP000229307">
    <property type="component" value="Unassembled WGS sequence"/>
</dbReference>
<organism evidence="3 4">
    <name type="scientific">Candidatus Desantisbacteria bacterium CG_4_10_14_0_8_um_filter_48_22</name>
    <dbReference type="NCBI Taxonomy" id="1974543"/>
    <lineage>
        <taxon>Bacteria</taxon>
        <taxon>Candidatus Desantisiibacteriota</taxon>
    </lineage>
</organism>
<protein>
    <recommendedName>
        <fullName evidence="2">CAAX prenyl protease 2/Lysostaphin resistance protein A-like domain-containing protein</fullName>
    </recommendedName>
</protein>
<dbReference type="GO" id="GO:0004175">
    <property type="term" value="F:endopeptidase activity"/>
    <property type="evidence" value="ECO:0007669"/>
    <property type="project" value="UniProtKB-ARBA"/>
</dbReference>
<evidence type="ECO:0000313" key="3">
    <source>
        <dbReference type="EMBL" id="PIZ17112.1"/>
    </source>
</evidence>
<proteinExistence type="predicted"/>
<dbReference type="GO" id="GO:0080120">
    <property type="term" value="P:CAAX-box protein maturation"/>
    <property type="evidence" value="ECO:0007669"/>
    <property type="project" value="UniProtKB-ARBA"/>
</dbReference>
<dbReference type="Pfam" id="PF02517">
    <property type="entry name" value="Rce1-like"/>
    <property type="match status" value="1"/>
</dbReference>
<evidence type="ECO:0000256" key="1">
    <source>
        <dbReference type="SAM" id="SignalP"/>
    </source>
</evidence>
<dbReference type="EMBL" id="PFMR01000142">
    <property type="protein sequence ID" value="PIZ17112.1"/>
    <property type="molecule type" value="Genomic_DNA"/>
</dbReference>
<comment type="caution">
    <text evidence="3">The sequence shown here is derived from an EMBL/GenBank/DDBJ whole genome shotgun (WGS) entry which is preliminary data.</text>
</comment>
<dbReference type="AlphaFoldDB" id="A0A2M7SC55"/>
<evidence type="ECO:0000259" key="2">
    <source>
        <dbReference type="Pfam" id="PF02517"/>
    </source>
</evidence>
<feature type="domain" description="CAAX prenyl protease 2/Lysostaphin resistance protein A-like" evidence="2">
    <location>
        <begin position="179"/>
        <end position="272"/>
    </location>
</feature>
<dbReference type="InterPro" id="IPR003675">
    <property type="entry name" value="Rce1/LyrA-like_dom"/>
</dbReference>
<evidence type="ECO:0000313" key="4">
    <source>
        <dbReference type="Proteomes" id="UP000229307"/>
    </source>
</evidence>
<feature type="signal peptide" evidence="1">
    <location>
        <begin position="1"/>
        <end position="19"/>
    </location>
</feature>
<gene>
    <name evidence="3" type="ORF">COY52_05265</name>
</gene>
<reference evidence="4" key="1">
    <citation type="submission" date="2017-09" db="EMBL/GenBank/DDBJ databases">
        <title>Depth-based differentiation of microbial function through sediment-hosted aquifers and enrichment of novel symbionts in the deep terrestrial subsurface.</title>
        <authorList>
            <person name="Probst A.J."/>
            <person name="Ladd B."/>
            <person name="Jarett J.K."/>
            <person name="Geller-Mcgrath D.E."/>
            <person name="Sieber C.M.K."/>
            <person name="Emerson J.B."/>
            <person name="Anantharaman K."/>
            <person name="Thomas B.C."/>
            <person name="Malmstrom R."/>
            <person name="Stieglmeier M."/>
            <person name="Klingl A."/>
            <person name="Woyke T."/>
            <person name="Ryan C.M."/>
            <person name="Banfield J.F."/>
        </authorList>
    </citation>
    <scope>NUCLEOTIDE SEQUENCE [LARGE SCALE GENOMIC DNA]</scope>
</reference>
<keyword evidence="1" id="KW-0732">Signal</keyword>
<dbReference type="PROSITE" id="PS51257">
    <property type="entry name" value="PROKAR_LIPOPROTEIN"/>
    <property type="match status" value="1"/>
</dbReference>
<name>A0A2M7SC55_9BACT</name>
<sequence length="296" mass="31915">MKRLLVILIGLSLVSAACAQEKSVSTTLLWSLLFPGGGHFYLDQPNAGNAYLLTEGLLLLGGLSVNSNLVEGEWNFFYVNAIKIYEMSIFTSYREARILNGNAGYSSPVDSTSVKDLVLAPFKWENFSSPYVFGFLIAGAGLNALEASLNPGRKCHSDISEIRIMGADLDRAGGTAAYSAMWITLSLDAAVSEECAYRGLFQVECEEALGKTAGLFTSAGLFGLGHVVNWADGQSWASGGVAALAGLYLGWLFRHEGYRLEKPIAAHFWFNLAAGTTLFIMDPANNPIGIRVNFSL</sequence>
<accession>A0A2M7SC55</accession>